<proteinExistence type="predicted"/>
<accession>A0A1H0TX54</accession>
<dbReference type="InterPro" id="IPR016035">
    <property type="entry name" value="Acyl_Trfase/lysoPLipase"/>
</dbReference>
<reference evidence="2" key="1">
    <citation type="submission" date="2016-10" db="EMBL/GenBank/DDBJ databases">
        <authorList>
            <person name="Varghese N."/>
            <person name="Submissions S."/>
        </authorList>
    </citation>
    <scope>NUCLEOTIDE SEQUENCE [LARGE SCALE GENOMIC DNA]</scope>
    <source>
        <strain evidence="2">DSM 22329</strain>
    </source>
</reference>
<name>A0A1H0TX54_9MICO</name>
<dbReference type="RefSeq" id="WP_331712509.1">
    <property type="nucleotide sequence ID" value="NZ_LT629711.1"/>
</dbReference>
<dbReference type="Gene3D" id="3.40.1090.10">
    <property type="entry name" value="Cytosolic phospholipase A2 catalytic domain"/>
    <property type="match status" value="1"/>
</dbReference>
<organism evidence="1 2">
    <name type="scientific">Pedococcus dokdonensis</name>
    <dbReference type="NCBI Taxonomy" id="443156"/>
    <lineage>
        <taxon>Bacteria</taxon>
        <taxon>Bacillati</taxon>
        <taxon>Actinomycetota</taxon>
        <taxon>Actinomycetes</taxon>
        <taxon>Micrococcales</taxon>
        <taxon>Intrasporangiaceae</taxon>
        <taxon>Pedococcus</taxon>
    </lineage>
</organism>
<sequence length="94" mass="9051">MGALGRALVLAGGGAAGHAWELGLIAGLAEGGVDLVAADLVIGTSAGSTVAAQITCAGEVFDANALDPATRLPAARGGHAQGLALAPYLAAFWN</sequence>
<dbReference type="SUPFAM" id="SSF52151">
    <property type="entry name" value="FabD/lysophospholipase-like"/>
    <property type="match status" value="1"/>
</dbReference>
<dbReference type="EMBL" id="LT629711">
    <property type="protein sequence ID" value="SDP58248.1"/>
    <property type="molecule type" value="Genomic_DNA"/>
</dbReference>
<protein>
    <submittedName>
        <fullName evidence="1">NTE family protein</fullName>
    </submittedName>
</protein>
<dbReference type="AlphaFoldDB" id="A0A1H0TX54"/>
<dbReference type="STRING" id="443156.SAMN04489867_3008"/>
<evidence type="ECO:0000313" key="2">
    <source>
        <dbReference type="Proteomes" id="UP000199077"/>
    </source>
</evidence>
<keyword evidence="2" id="KW-1185">Reference proteome</keyword>
<dbReference type="Proteomes" id="UP000199077">
    <property type="component" value="Chromosome I"/>
</dbReference>
<evidence type="ECO:0000313" key="1">
    <source>
        <dbReference type="EMBL" id="SDP58248.1"/>
    </source>
</evidence>
<gene>
    <name evidence="1" type="ORF">SAMN04489867_3008</name>
</gene>